<feature type="transmembrane region" description="Helical" evidence="2">
    <location>
        <begin position="12"/>
        <end position="34"/>
    </location>
</feature>
<evidence type="ECO:0000313" key="3">
    <source>
        <dbReference type="EMBL" id="TKW67267.1"/>
    </source>
</evidence>
<keyword evidence="2" id="KW-0812">Transmembrane</keyword>
<reference evidence="3 4" key="1">
    <citation type="journal article" date="2017" name="Nat. Commun.">
        <title>In situ click chemistry generation of cyclooxygenase-2 inhibitors.</title>
        <authorList>
            <person name="Bhardwaj A."/>
            <person name="Kaur J."/>
            <person name="Wuest M."/>
            <person name="Wuest F."/>
        </authorList>
    </citation>
    <scope>NUCLEOTIDE SEQUENCE [LARGE SCALE GENOMIC DNA]</scope>
    <source>
        <strain evidence="3">S2_012_000_R3_94</strain>
    </source>
</reference>
<feature type="region of interest" description="Disordered" evidence="1">
    <location>
        <begin position="96"/>
        <end position="194"/>
    </location>
</feature>
<feature type="compositionally biased region" description="Low complexity" evidence="1">
    <location>
        <begin position="128"/>
        <end position="147"/>
    </location>
</feature>
<dbReference type="EMBL" id="VAFL01000004">
    <property type="protein sequence ID" value="TKW67267.1"/>
    <property type="molecule type" value="Genomic_DNA"/>
</dbReference>
<evidence type="ECO:0000256" key="2">
    <source>
        <dbReference type="SAM" id="Phobius"/>
    </source>
</evidence>
<keyword evidence="2" id="KW-0472">Membrane</keyword>
<dbReference type="Proteomes" id="UP000315344">
    <property type="component" value="Unassembled WGS sequence"/>
</dbReference>
<proteinExistence type="predicted"/>
<evidence type="ECO:0000256" key="1">
    <source>
        <dbReference type="SAM" id="MobiDB-lite"/>
    </source>
</evidence>
<dbReference type="AlphaFoldDB" id="A0A533I9T1"/>
<sequence length="194" mass="19918">MSINIRYRLIQVVEILLWVGLAAGLGQIASRLWNMRDQGWRAMLDVAVPGLLGIGAGMAALIVLIGIYHNTRRQGEALDRLAKQGAGGMRRLPGAARHDAAQMAGPASLPAAPPNAASRAVFPPQPAPAATSSPAPVATSSANPVVSDGAPALSSAPVIPHAEPVTLPPDPGQEVSKPIARPQRAGARRLGPAS</sequence>
<name>A0A533I9T1_PARDE</name>
<feature type="transmembrane region" description="Helical" evidence="2">
    <location>
        <begin position="46"/>
        <end position="68"/>
    </location>
</feature>
<evidence type="ECO:0000313" key="4">
    <source>
        <dbReference type="Proteomes" id="UP000315344"/>
    </source>
</evidence>
<organism evidence="3 4">
    <name type="scientific">Paracoccus denitrificans</name>
    <dbReference type="NCBI Taxonomy" id="266"/>
    <lineage>
        <taxon>Bacteria</taxon>
        <taxon>Pseudomonadati</taxon>
        <taxon>Pseudomonadota</taxon>
        <taxon>Alphaproteobacteria</taxon>
        <taxon>Rhodobacterales</taxon>
        <taxon>Paracoccaceae</taxon>
        <taxon>Paracoccus</taxon>
    </lineage>
</organism>
<accession>A0A533I9T1</accession>
<keyword evidence="2" id="KW-1133">Transmembrane helix</keyword>
<gene>
    <name evidence="3" type="ORF">DI616_06305</name>
</gene>
<comment type="caution">
    <text evidence="3">The sequence shown here is derived from an EMBL/GenBank/DDBJ whole genome shotgun (WGS) entry which is preliminary data.</text>
</comment>
<feature type="compositionally biased region" description="Low complexity" evidence="1">
    <location>
        <begin position="104"/>
        <end position="120"/>
    </location>
</feature>
<protein>
    <submittedName>
        <fullName evidence="3">Uncharacterized protein</fullName>
    </submittedName>
</protein>